<dbReference type="VEuPathDB" id="FungiDB:DFL_005515"/>
<dbReference type="Proteomes" id="UP000283090">
    <property type="component" value="Unassembled WGS sequence"/>
</dbReference>
<evidence type="ECO:0000256" key="1">
    <source>
        <dbReference type="SAM" id="MobiDB-lite"/>
    </source>
</evidence>
<evidence type="ECO:0000256" key="2">
    <source>
        <dbReference type="SAM" id="SignalP"/>
    </source>
</evidence>
<organism evidence="3 4">
    <name type="scientific">Arthrobotrys flagrans</name>
    <name type="common">Nematode-trapping fungus</name>
    <name type="synonym">Trichothecium flagrans</name>
    <dbReference type="NCBI Taxonomy" id="97331"/>
    <lineage>
        <taxon>Eukaryota</taxon>
        <taxon>Fungi</taxon>
        <taxon>Dikarya</taxon>
        <taxon>Ascomycota</taxon>
        <taxon>Pezizomycotina</taxon>
        <taxon>Orbiliomycetes</taxon>
        <taxon>Orbiliales</taxon>
        <taxon>Orbiliaceae</taxon>
        <taxon>Arthrobotrys</taxon>
    </lineage>
</organism>
<protein>
    <submittedName>
        <fullName evidence="3">Uncharacterized protein</fullName>
    </submittedName>
</protein>
<name>A0A436ZYC7_ARTFL</name>
<dbReference type="GeneID" id="93587826"/>
<reference evidence="3 4" key="1">
    <citation type="submission" date="2019-01" db="EMBL/GenBank/DDBJ databases">
        <title>Intercellular communication is required for trap formation in the nematode-trapping fungus Duddingtonia flagrans.</title>
        <authorList>
            <person name="Youssar L."/>
            <person name="Wernet V."/>
            <person name="Hensel N."/>
            <person name="Hildebrandt H.-G."/>
            <person name="Fischer R."/>
        </authorList>
    </citation>
    <scope>NUCLEOTIDE SEQUENCE [LARGE SCALE GENOMIC DNA]</scope>
    <source>
        <strain evidence="3 4">CBS H-5679</strain>
    </source>
</reference>
<evidence type="ECO:0000313" key="3">
    <source>
        <dbReference type="EMBL" id="RVD83736.1"/>
    </source>
</evidence>
<dbReference type="EMBL" id="SAEB01000007">
    <property type="protein sequence ID" value="RVD83736.1"/>
    <property type="molecule type" value="Genomic_DNA"/>
</dbReference>
<keyword evidence="2" id="KW-0732">Signal</keyword>
<dbReference type="AlphaFoldDB" id="A0A436ZYC7"/>
<feature type="compositionally biased region" description="Low complexity" evidence="1">
    <location>
        <begin position="76"/>
        <end position="90"/>
    </location>
</feature>
<proteinExistence type="predicted"/>
<feature type="chain" id="PRO_5019347698" evidence="2">
    <location>
        <begin position="19"/>
        <end position="263"/>
    </location>
</feature>
<feature type="region of interest" description="Disordered" evidence="1">
    <location>
        <begin position="184"/>
        <end position="263"/>
    </location>
</feature>
<feature type="region of interest" description="Disordered" evidence="1">
    <location>
        <begin position="21"/>
        <end position="92"/>
    </location>
</feature>
<gene>
    <name evidence="3" type="ORF">DFL_005515</name>
</gene>
<comment type="caution">
    <text evidence="3">The sequence shown here is derived from an EMBL/GenBank/DDBJ whole genome shotgun (WGS) entry which is preliminary data.</text>
</comment>
<dbReference type="OrthoDB" id="5424021at2759"/>
<keyword evidence="4" id="KW-1185">Reference proteome</keyword>
<feature type="compositionally biased region" description="Acidic residues" evidence="1">
    <location>
        <begin position="208"/>
        <end position="225"/>
    </location>
</feature>
<sequence length="263" mass="28277">MSIFGAITTFAATSLTTALLDSAKQSAPPTHEQPQRQTNGRPKRSILPQKEAAANSNSNPRIIELSPSPPPQSVRSKTASSGTSSTTTAAHLRVSKTMQPAGLPQNSIWTTMSYPIPRGPCLQRSSLISACACQRFMVHPLKATTSFDCDGCGHHASFHKMKSHEEEVENAARFRESLLTVEGSVGDHEGRSGGGRKTVGLLQGRVESEEDEGDDDTVDGDGEFFEPEKKRRVLAAGKKAVAPRTTSARGGKRRRVGEQVVIE</sequence>
<evidence type="ECO:0000313" key="4">
    <source>
        <dbReference type="Proteomes" id="UP000283090"/>
    </source>
</evidence>
<accession>A0A436ZYC7</accession>
<feature type="signal peptide" evidence="2">
    <location>
        <begin position="1"/>
        <end position="18"/>
    </location>
</feature>
<dbReference type="RefSeq" id="XP_067489280.1">
    <property type="nucleotide sequence ID" value="XM_067634785.1"/>
</dbReference>